<dbReference type="SMART" id="SM00116">
    <property type="entry name" value="CBS"/>
    <property type="match status" value="2"/>
</dbReference>
<organism evidence="6 7">
    <name type="scientific">Actinoplanes campanulatus</name>
    <dbReference type="NCBI Taxonomy" id="113559"/>
    <lineage>
        <taxon>Bacteria</taxon>
        <taxon>Bacillati</taxon>
        <taxon>Actinomycetota</taxon>
        <taxon>Actinomycetes</taxon>
        <taxon>Micromonosporales</taxon>
        <taxon>Micromonosporaceae</taxon>
        <taxon>Actinoplanes</taxon>
    </lineage>
</organism>
<evidence type="ECO:0000259" key="5">
    <source>
        <dbReference type="PROSITE" id="PS51371"/>
    </source>
</evidence>
<dbReference type="EMBL" id="JACHXF010000033">
    <property type="protein sequence ID" value="MBB3101100.1"/>
    <property type="molecule type" value="Genomic_DNA"/>
</dbReference>
<dbReference type="PROSITE" id="PS51371">
    <property type="entry name" value="CBS"/>
    <property type="match status" value="2"/>
</dbReference>
<dbReference type="InterPro" id="IPR007055">
    <property type="entry name" value="BON_dom"/>
</dbReference>
<evidence type="ECO:0000256" key="1">
    <source>
        <dbReference type="ARBA" id="ARBA00023122"/>
    </source>
</evidence>
<name>A0A7W5ARS4_9ACTN</name>
<dbReference type="PIRSF" id="PIRSF036990">
    <property type="entry name" value="UCP036990_CBS_BON"/>
    <property type="match status" value="1"/>
</dbReference>
<dbReference type="CDD" id="cd04586">
    <property type="entry name" value="CBS_pair_BON_assoc"/>
    <property type="match status" value="1"/>
</dbReference>
<sequence length="245" mass="26842">MRTWNVGDVMTRAVVAVREETSYREVVDLLIGHRFSAVPVVDGSHRVVGVVSEADLLRKIEYAVAEKPRMFESRRRRGERDKANGRTAAELMSAPAVVAAPGMPVTTAARLMEAEAVKRLPVVDDLGRLVGVVSRGDLLKVHLRLDDEILVDIEKAVLEPFLADDARAVTIQVVDGVVTLTGKVERRSSAEIAIRLARQVAGVVEMHSLLDYDFDDREFRGPRQPFGADSPGPRPPFGPESSAGR</sequence>
<gene>
    <name evidence="6" type="ORF">FHR83_008828</name>
</gene>
<dbReference type="PANTHER" id="PTHR43080">
    <property type="entry name" value="CBS DOMAIN-CONTAINING PROTEIN CBSX3, MITOCHONDRIAL"/>
    <property type="match status" value="1"/>
</dbReference>
<evidence type="ECO:0000259" key="4">
    <source>
        <dbReference type="PROSITE" id="PS50914"/>
    </source>
</evidence>
<dbReference type="InterPro" id="IPR017080">
    <property type="entry name" value="UCP036990_CBS_BON"/>
</dbReference>
<reference evidence="6 7" key="1">
    <citation type="submission" date="2020-08" db="EMBL/GenBank/DDBJ databases">
        <title>Genomic Encyclopedia of Type Strains, Phase III (KMG-III): the genomes of soil and plant-associated and newly described type strains.</title>
        <authorList>
            <person name="Whitman W."/>
        </authorList>
    </citation>
    <scope>NUCLEOTIDE SEQUENCE [LARGE SCALE GENOMIC DNA]</scope>
    <source>
        <strain evidence="6 7">CECT 3287</strain>
    </source>
</reference>
<comment type="caution">
    <text evidence="6">The sequence shown here is derived from an EMBL/GenBank/DDBJ whole genome shotgun (WGS) entry which is preliminary data.</text>
</comment>
<dbReference type="Proteomes" id="UP000590749">
    <property type="component" value="Unassembled WGS sequence"/>
</dbReference>
<proteinExistence type="predicted"/>
<protein>
    <submittedName>
        <fullName evidence="6">CBS domain-containing protein</fullName>
    </submittedName>
</protein>
<dbReference type="InterPro" id="IPR000644">
    <property type="entry name" value="CBS_dom"/>
</dbReference>
<dbReference type="AlphaFoldDB" id="A0A7W5ARS4"/>
<dbReference type="Gene3D" id="3.30.1340.30">
    <property type="match status" value="1"/>
</dbReference>
<evidence type="ECO:0000313" key="6">
    <source>
        <dbReference type="EMBL" id="MBB3101100.1"/>
    </source>
</evidence>
<evidence type="ECO:0000313" key="7">
    <source>
        <dbReference type="Proteomes" id="UP000590749"/>
    </source>
</evidence>
<dbReference type="InterPro" id="IPR046342">
    <property type="entry name" value="CBS_dom_sf"/>
</dbReference>
<dbReference type="Pfam" id="PF00571">
    <property type="entry name" value="CBS"/>
    <property type="match status" value="2"/>
</dbReference>
<dbReference type="PANTHER" id="PTHR43080:SF29">
    <property type="entry name" value="OS02G0818000 PROTEIN"/>
    <property type="match status" value="1"/>
</dbReference>
<feature type="domain" description="BON" evidence="4">
    <location>
        <begin position="146"/>
        <end position="214"/>
    </location>
</feature>
<evidence type="ECO:0000256" key="2">
    <source>
        <dbReference type="PROSITE-ProRule" id="PRU00703"/>
    </source>
</evidence>
<feature type="domain" description="CBS" evidence="5">
    <location>
        <begin position="92"/>
        <end position="148"/>
    </location>
</feature>
<feature type="region of interest" description="Disordered" evidence="3">
    <location>
        <begin position="220"/>
        <end position="245"/>
    </location>
</feature>
<dbReference type="RefSeq" id="WP_183227351.1">
    <property type="nucleotide sequence ID" value="NZ_JACHXF010000033.1"/>
</dbReference>
<dbReference type="SUPFAM" id="SSF54631">
    <property type="entry name" value="CBS-domain pair"/>
    <property type="match status" value="1"/>
</dbReference>
<dbReference type="Pfam" id="PF04972">
    <property type="entry name" value="BON"/>
    <property type="match status" value="1"/>
</dbReference>
<dbReference type="Gene3D" id="3.10.580.10">
    <property type="entry name" value="CBS-domain"/>
    <property type="match status" value="1"/>
</dbReference>
<keyword evidence="7" id="KW-1185">Reference proteome</keyword>
<feature type="domain" description="CBS" evidence="5">
    <location>
        <begin position="10"/>
        <end position="66"/>
    </location>
</feature>
<evidence type="ECO:0000256" key="3">
    <source>
        <dbReference type="SAM" id="MobiDB-lite"/>
    </source>
</evidence>
<keyword evidence="1 2" id="KW-0129">CBS domain</keyword>
<dbReference type="InterPro" id="IPR051257">
    <property type="entry name" value="Diverse_CBS-Domain"/>
</dbReference>
<accession>A0A7W5ARS4</accession>
<dbReference type="PROSITE" id="PS50914">
    <property type="entry name" value="BON"/>
    <property type="match status" value="1"/>
</dbReference>